<keyword evidence="4" id="KW-0677">Repeat</keyword>
<evidence type="ECO:0000256" key="9">
    <source>
        <dbReference type="ARBA" id="ARBA00023303"/>
    </source>
</evidence>
<sequence length="1106" mass="127177">MSVYFNLNRNKTYRNPEEIPLTSVRTQSSAGDTSTDDDCEGSPLHTSWTYKKNGGSTSWRPQMNLQDLRKTPSSRGSLFTNFEDVQLTDEERVYLSAAALGDVGVIRQSFEDEEARLNVDCVDYMGRNALHLAVDSECIESIELILDKLSFAGIEEALLHAISKGATKIVRAVVEHPNYMAGEEQVKKVGVKDPFFRMEEKSQFSPDITPLILAAHYNNHEIIQMFLSRNHTIEKPHPISCTCNDCVTKQNYDSLKRSRSRLNAYRALASPAYMALSSPDPIMTTFYLRQEMKKLAQVEKEFKNQYLSLVEQCMNFACEMMDLCRGTQEVEAMLSEGSESEDGGIFQTRDPLARLRMAMEYEEKKFVAHPNCQQHLTSIWYGSELGFLQSLVWWKKLLLYLATMPLLPFFCFIYIVTPDTKLGNILRSPTAKFITFTLSHICFLILLAAATFRLDEKSFSVKNTDELQKKSASVDSASYEDLADGLLKARLRPANTLITNVQICLMFWVAGLLWMECKQIYNSGVRVYVLDNYNFVDFMVLSLYLASYVLRFLVDHWIKKTDERYHCMLRARKALIDRNFTHFDIILNETKDAYFLKASRFEWKQDDPEIVSDVLFAIANVLSIARTTYLMPAFEVLGPLQISLGRVIGDITRFMVLFTLVLFAFMVGLHNLYWYYGSQTYDIEQDGVKSTKHASEAFQGLPHTLYSLFWAMFGLINVNSVKVQYKDKNGVSSNDRLTEVFPSRNVHATSVVEAVGTFLFASYHVVIIIVLINMLIAMMSHSFEDIQTDCDVEWKFARTRLWMNYIDEGCTLPVPFNMIPTPKSMKYGFQWLKETLRGDQDALLEMEEAKRQTFIKKRRENVCESLNLDTPETAYSEIMQRLVRRYLFKLERQKEEERSGLMQSQGKESINYRSDDLFNTDYRQEPMYADSDEPNEVASYTGDGEPPDTPPAGSNRLRRRPSIHPVQRRCRRPSVPHGGPPQVQLLSIPQLDAIQRSLKILDVRMQHVQSAVREDERLKDNIEHIRLVMSENQKTLVSVVTIMGSMQEEIRNLSVVISQREKEEERRRNLFPQTIQIAAPRKKSTEKDSSSHHSNQSVCSNEFSQV</sequence>
<keyword evidence="5 11" id="KW-1133">Transmembrane helix</keyword>
<dbReference type="NCBIfam" id="TIGR00870">
    <property type="entry name" value="trp"/>
    <property type="match status" value="1"/>
</dbReference>
<evidence type="ECO:0000256" key="5">
    <source>
        <dbReference type="ARBA" id="ARBA00022989"/>
    </source>
</evidence>
<evidence type="ECO:0000313" key="14">
    <source>
        <dbReference type="Proteomes" id="UP000549394"/>
    </source>
</evidence>
<dbReference type="InterPro" id="IPR002153">
    <property type="entry name" value="TRPC_channel"/>
</dbReference>
<evidence type="ECO:0000256" key="8">
    <source>
        <dbReference type="ARBA" id="ARBA00023136"/>
    </source>
</evidence>
<dbReference type="GO" id="GO:0034703">
    <property type="term" value="C:cation channel complex"/>
    <property type="evidence" value="ECO:0007669"/>
    <property type="project" value="TreeGrafter"/>
</dbReference>
<dbReference type="Pfam" id="PF08344">
    <property type="entry name" value="TRP_2"/>
    <property type="match status" value="1"/>
</dbReference>
<protein>
    <submittedName>
        <fullName evidence="13">DgyrCDS11916</fullName>
    </submittedName>
</protein>
<feature type="transmembrane region" description="Helical" evidence="11">
    <location>
        <begin position="433"/>
        <end position="452"/>
    </location>
</feature>
<name>A0A7I8W658_9ANNE</name>
<feature type="region of interest" description="Disordered" evidence="10">
    <location>
        <begin position="16"/>
        <end position="55"/>
    </location>
</feature>
<dbReference type="Pfam" id="PF00520">
    <property type="entry name" value="Ion_trans"/>
    <property type="match status" value="1"/>
</dbReference>
<dbReference type="InterPro" id="IPR002110">
    <property type="entry name" value="Ankyrin_rpt"/>
</dbReference>
<feature type="transmembrane region" description="Helical" evidence="11">
    <location>
        <begin position="497"/>
        <end position="515"/>
    </location>
</feature>
<dbReference type="SUPFAM" id="SSF48403">
    <property type="entry name" value="Ankyrin repeat"/>
    <property type="match status" value="1"/>
</dbReference>
<dbReference type="Pfam" id="PF00023">
    <property type="entry name" value="Ank"/>
    <property type="match status" value="1"/>
</dbReference>
<evidence type="ECO:0000256" key="10">
    <source>
        <dbReference type="SAM" id="MobiDB-lite"/>
    </source>
</evidence>
<feature type="transmembrane region" description="Helical" evidence="11">
    <location>
        <begin position="754"/>
        <end position="776"/>
    </location>
</feature>
<evidence type="ECO:0000256" key="1">
    <source>
        <dbReference type="ARBA" id="ARBA00004141"/>
    </source>
</evidence>
<dbReference type="FunFam" id="1.25.40.20:FF:000909">
    <property type="entry name" value="Uncharacterized protein"/>
    <property type="match status" value="1"/>
</dbReference>
<keyword evidence="8 11" id="KW-0472">Membrane</keyword>
<feature type="region of interest" description="Disordered" evidence="10">
    <location>
        <begin position="1061"/>
        <end position="1106"/>
    </location>
</feature>
<keyword evidence="3 11" id="KW-0812">Transmembrane</keyword>
<evidence type="ECO:0000313" key="13">
    <source>
        <dbReference type="EMBL" id="CAD5123582.1"/>
    </source>
</evidence>
<evidence type="ECO:0000256" key="6">
    <source>
        <dbReference type="ARBA" id="ARBA00023043"/>
    </source>
</evidence>
<dbReference type="PANTHER" id="PTHR10117:SF54">
    <property type="entry name" value="TRANSIENT RECEPTOR POTENTIAL-GAMMA PROTEIN"/>
    <property type="match status" value="1"/>
</dbReference>
<dbReference type="InterPro" id="IPR013555">
    <property type="entry name" value="TRP_dom"/>
</dbReference>
<dbReference type="AlphaFoldDB" id="A0A7I8W658"/>
<feature type="compositionally biased region" description="Polar residues" evidence="10">
    <location>
        <begin position="23"/>
        <end position="33"/>
    </location>
</feature>
<dbReference type="EMBL" id="CAJFCJ010000019">
    <property type="protein sequence ID" value="CAD5123582.1"/>
    <property type="molecule type" value="Genomic_DNA"/>
</dbReference>
<dbReference type="GO" id="GO:0070679">
    <property type="term" value="F:inositol 1,4,5 trisphosphate binding"/>
    <property type="evidence" value="ECO:0007669"/>
    <property type="project" value="TreeGrafter"/>
</dbReference>
<keyword evidence="2" id="KW-0813">Transport</keyword>
<evidence type="ECO:0000256" key="11">
    <source>
        <dbReference type="SAM" id="Phobius"/>
    </source>
</evidence>
<dbReference type="PANTHER" id="PTHR10117">
    <property type="entry name" value="TRANSIENT RECEPTOR POTENTIAL CHANNEL"/>
    <property type="match status" value="1"/>
</dbReference>
<dbReference type="PRINTS" id="PR01097">
    <property type="entry name" value="TRNSRECEPTRP"/>
</dbReference>
<dbReference type="OrthoDB" id="2373987at2759"/>
<feature type="region of interest" description="Disordered" evidence="10">
    <location>
        <begin position="927"/>
        <end position="983"/>
    </location>
</feature>
<dbReference type="GO" id="GO:0015279">
    <property type="term" value="F:store-operated calcium channel activity"/>
    <property type="evidence" value="ECO:0007669"/>
    <property type="project" value="TreeGrafter"/>
</dbReference>
<dbReference type="SMART" id="SM00248">
    <property type="entry name" value="ANK"/>
    <property type="match status" value="2"/>
</dbReference>
<organism evidence="13 14">
    <name type="scientific">Dimorphilus gyrociliatus</name>
    <dbReference type="NCBI Taxonomy" id="2664684"/>
    <lineage>
        <taxon>Eukaryota</taxon>
        <taxon>Metazoa</taxon>
        <taxon>Spiralia</taxon>
        <taxon>Lophotrochozoa</taxon>
        <taxon>Annelida</taxon>
        <taxon>Polychaeta</taxon>
        <taxon>Polychaeta incertae sedis</taxon>
        <taxon>Dinophilidae</taxon>
        <taxon>Dimorphilus</taxon>
    </lineage>
</organism>
<dbReference type="Proteomes" id="UP000549394">
    <property type="component" value="Unassembled WGS sequence"/>
</dbReference>
<feature type="domain" description="Transient receptor ion channel" evidence="12">
    <location>
        <begin position="241"/>
        <end position="303"/>
    </location>
</feature>
<comment type="caution">
    <text evidence="13">The sequence shown here is derived from an EMBL/GenBank/DDBJ whole genome shotgun (WGS) entry which is preliminary data.</text>
</comment>
<dbReference type="SMART" id="SM01420">
    <property type="entry name" value="TRP_2"/>
    <property type="match status" value="1"/>
</dbReference>
<keyword evidence="14" id="KW-1185">Reference proteome</keyword>
<evidence type="ECO:0000256" key="7">
    <source>
        <dbReference type="ARBA" id="ARBA00023065"/>
    </source>
</evidence>
<feature type="region of interest" description="Disordered" evidence="10">
    <location>
        <begin position="894"/>
        <end position="915"/>
    </location>
</feature>
<evidence type="ECO:0000256" key="3">
    <source>
        <dbReference type="ARBA" id="ARBA00022692"/>
    </source>
</evidence>
<feature type="transmembrane region" description="Helical" evidence="11">
    <location>
        <begin position="535"/>
        <end position="554"/>
    </location>
</feature>
<proteinExistence type="predicted"/>
<dbReference type="GO" id="GO:0005886">
    <property type="term" value="C:plasma membrane"/>
    <property type="evidence" value="ECO:0007669"/>
    <property type="project" value="TreeGrafter"/>
</dbReference>
<feature type="compositionally biased region" description="Basic residues" evidence="10">
    <location>
        <begin position="956"/>
        <end position="974"/>
    </location>
</feature>
<gene>
    <name evidence="13" type="ORF">DGYR_LOCUS11248</name>
</gene>
<comment type="subcellular location">
    <subcellularLocation>
        <location evidence="1">Membrane</location>
        <topology evidence="1">Multi-pass membrane protein</topology>
    </subcellularLocation>
</comment>
<keyword evidence="7" id="KW-0406">Ion transport</keyword>
<evidence type="ECO:0000259" key="12">
    <source>
        <dbReference type="SMART" id="SM01420"/>
    </source>
</evidence>
<evidence type="ECO:0000256" key="2">
    <source>
        <dbReference type="ARBA" id="ARBA00022448"/>
    </source>
</evidence>
<reference evidence="13 14" key="1">
    <citation type="submission" date="2020-08" db="EMBL/GenBank/DDBJ databases">
        <authorList>
            <person name="Hejnol A."/>
        </authorList>
    </citation>
    <scope>NUCLEOTIDE SEQUENCE [LARGE SCALE GENOMIC DNA]</scope>
</reference>
<dbReference type="Gene3D" id="1.25.40.20">
    <property type="entry name" value="Ankyrin repeat-containing domain"/>
    <property type="match status" value="1"/>
</dbReference>
<keyword evidence="6" id="KW-0040">ANK repeat</keyword>
<dbReference type="GO" id="GO:0051480">
    <property type="term" value="P:regulation of cytosolic calcium ion concentration"/>
    <property type="evidence" value="ECO:0007669"/>
    <property type="project" value="TreeGrafter"/>
</dbReference>
<dbReference type="InterPro" id="IPR036770">
    <property type="entry name" value="Ankyrin_rpt-contain_sf"/>
</dbReference>
<feature type="transmembrane region" description="Helical" evidence="11">
    <location>
        <begin position="654"/>
        <end position="676"/>
    </location>
</feature>
<feature type="compositionally biased region" description="Low complexity" evidence="10">
    <location>
        <begin position="1092"/>
        <end position="1106"/>
    </location>
</feature>
<keyword evidence="9" id="KW-0407">Ion channel</keyword>
<accession>A0A7I8W658</accession>
<dbReference type="InterPro" id="IPR005821">
    <property type="entry name" value="Ion_trans_dom"/>
</dbReference>
<evidence type="ECO:0000256" key="4">
    <source>
        <dbReference type="ARBA" id="ARBA00022737"/>
    </source>
</evidence>
<feature type="transmembrane region" description="Helical" evidence="11">
    <location>
        <begin position="397"/>
        <end position="417"/>
    </location>
</feature>
<feature type="compositionally biased region" description="Polar residues" evidence="10">
    <location>
        <begin position="901"/>
        <end position="912"/>
    </location>
</feature>
<feature type="compositionally biased region" description="Polar residues" evidence="10">
    <location>
        <begin position="44"/>
        <end position="55"/>
    </location>
</feature>